<dbReference type="Gene3D" id="1.10.8.60">
    <property type="match status" value="1"/>
</dbReference>
<evidence type="ECO:0000313" key="3">
    <source>
        <dbReference type="EMBL" id="KAG2385529.1"/>
    </source>
</evidence>
<sequence>MHEFKNNSSGVASALKHNTTSSNNNAHSSRNGSVASSSKSAATKTTSKRIGSTYEKTFSAPKKSEKVVKDPIRTVTGRKDILAKEGIMPTKHIEKSDAVRGTIAKKLGVQSSAKDLSTNPKVSKQVTGAFGRDQWDIEFEEEKLENVLPQRIQVPKSGDIESNTFNWTERLGRGKCTSVCDLNGKPTINIESSSLHWYILTYEEKAFVDLESEDFTIHTFLKIQKPYENSQFAIVIDYGISKRFKDEYIAVIMNCGQKYWKIDKVESKKTTPVQQAIDKTLAPLKLMDIQISLTDRKLTLKSNGAEVFNDVILPLSTEGSKERRVGMGVFSSKATVYSWKVFDPKEEQKSIEELPLIERPFPEYVDKSLAEMIKRDIIEFNPNVKWDDIAELHDAKRLLKEAVVLPLLMPDIFAGLRSPWKGVLLFGPPGTGKTMVARAVATEGKTTFFNCSASTLVSKYHGESERLVKTLFQLARLYSPSTVFFDEIDALMMTRGSASEHEASRRLKSELLSQIDGINSQNSRVMVLATTNKPWDLDEAMRRRLEKRIYIPLPDEKTRLALFKNFLKDQDLDNDVSMEGLGAMTEGYSGADIHLICKEAALRPLRKELENKSTDEIMKLKEEGKLRLNLKMEDFSESIKNMKPSVSGNEVDKYLKFVQEFQSV</sequence>
<feature type="region of interest" description="Disordered" evidence="1">
    <location>
        <begin position="1"/>
        <end position="49"/>
    </location>
</feature>
<organism evidence="3 4">
    <name type="scientific">Naegleria lovaniensis</name>
    <name type="common">Amoeba</name>
    <dbReference type="NCBI Taxonomy" id="51637"/>
    <lineage>
        <taxon>Eukaryota</taxon>
        <taxon>Discoba</taxon>
        <taxon>Heterolobosea</taxon>
        <taxon>Tetramitia</taxon>
        <taxon>Eutetramitia</taxon>
        <taxon>Vahlkampfiidae</taxon>
        <taxon>Naegleria</taxon>
    </lineage>
</organism>
<evidence type="ECO:0000313" key="4">
    <source>
        <dbReference type="Proteomes" id="UP000816034"/>
    </source>
</evidence>
<comment type="caution">
    <text evidence="3">The sequence shown here is derived from an EMBL/GenBank/DDBJ whole genome shotgun (WGS) entry which is preliminary data.</text>
</comment>
<gene>
    <name evidence="3" type="ORF">C9374_003344</name>
</gene>
<keyword evidence="4" id="KW-1185">Reference proteome</keyword>
<feature type="compositionally biased region" description="Polar residues" evidence="1">
    <location>
        <begin position="1"/>
        <end position="11"/>
    </location>
</feature>
<feature type="domain" description="AAA+ ATPase" evidence="2">
    <location>
        <begin position="419"/>
        <end position="555"/>
    </location>
</feature>
<dbReference type="Proteomes" id="UP000816034">
    <property type="component" value="Unassembled WGS sequence"/>
</dbReference>
<protein>
    <recommendedName>
        <fullName evidence="2">AAA+ ATPase domain-containing protein</fullName>
    </recommendedName>
</protein>
<dbReference type="RefSeq" id="XP_044549522.1">
    <property type="nucleotide sequence ID" value="XM_044692862.1"/>
</dbReference>
<feature type="compositionally biased region" description="Low complexity" evidence="1">
    <location>
        <begin position="17"/>
        <end position="45"/>
    </location>
</feature>
<dbReference type="Pfam" id="PF00004">
    <property type="entry name" value="AAA"/>
    <property type="match status" value="1"/>
</dbReference>
<dbReference type="Gene3D" id="3.40.50.300">
    <property type="entry name" value="P-loop containing nucleotide triphosphate hydrolases"/>
    <property type="match status" value="1"/>
</dbReference>
<dbReference type="PANTHER" id="PTHR23074">
    <property type="entry name" value="AAA DOMAIN-CONTAINING"/>
    <property type="match status" value="1"/>
</dbReference>
<dbReference type="FunFam" id="3.40.50.300:FF:000159">
    <property type="entry name" value="Katanin p60 ATPase-containing subunit A1"/>
    <property type="match status" value="1"/>
</dbReference>
<dbReference type="EMBL" id="PYSW02000018">
    <property type="protein sequence ID" value="KAG2385529.1"/>
    <property type="molecule type" value="Genomic_DNA"/>
</dbReference>
<name>A0AA88GSX0_NAELO</name>
<dbReference type="InterPro" id="IPR041569">
    <property type="entry name" value="AAA_lid_3"/>
</dbReference>
<dbReference type="InterPro" id="IPR027417">
    <property type="entry name" value="P-loop_NTPase"/>
</dbReference>
<dbReference type="SUPFAM" id="SSF52540">
    <property type="entry name" value="P-loop containing nucleoside triphosphate hydrolases"/>
    <property type="match status" value="1"/>
</dbReference>
<dbReference type="InterPro" id="IPR003593">
    <property type="entry name" value="AAA+_ATPase"/>
</dbReference>
<dbReference type="AlphaFoldDB" id="A0AA88GSX0"/>
<accession>A0AA88GSX0</accession>
<dbReference type="InterPro" id="IPR050304">
    <property type="entry name" value="MT-severing_AAA_ATPase"/>
</dbReference>
<dbReference type="GO" id="GO:0005524">
    <property type="term" value="F:ATP binding"/>
    <property type="evidence" value="ECO:0007669"/>
    <property type="project" value="InterPro"/>
</dbReference>
<evidence type="ECO:0000259" key="2">
    <source>
        <dbReference type="SMART" id="SM00382"/>
    </source>
</evidence>
<dbReference type="GO" id="GO:0016887">
    <property type="term" value="F:ATP hydrolysis activity"/>
    <property type="evidence" value="ECO:0007669"/>
    <property type="project" value="InterPro"/>
</dbReference>
<dbReference type="SMART" id="SM00382">
    <property type="entry name" value="AAA"/>
    <property type="match status" value="1"/>
</dbReference>
<dbReference type="GeneID" id="68095799"/>
<evidence type="ECO:0000256" key="1">
    <source>
        <dbReference type="SAM" id="MobiDB-lite"/>
    </source>
</evidence>
<dbReference type="InterPro" id="IPR003959">
    <property type="entry name" value="ATPase_AAA_core"/>
</dbReference>
<proteinExistence type="predicted"/>
<reference evidence="3 4" key="1">
    <citation type="journal article" date="2018" name="BMC Genomics">
        <title>The genome of Naegleria lovaniensis, the basis for a comparative approach to unravel pathogenicity factors of the human pathogenic amoeba N. fowleri.</title>
        <authorList>
            <person name="Liechti N."/>
            <person name="Schurch N."/>
            <person name="Bruggmann R."/>
            <person name="Wittwer M."/>
        </authorList>
    </citation>
    <scope>NUCLEOTIDE SEQUENCE [LARGE SCALE GENOMIC DNA]</scope>
    <source>
        <strain evidence="3 4">ATCC 30569</strain>
    </source>
</reference>
<dbReference type="PANTHER" id="PTHR23074:SF83">
    <property type="entry name" value="VACUOLAR PROTEIN SORTING-ASSOCIATED PROTEIN 4A"/>
    <property type="match status" value="1"/>
</dbReference>
<dbReference type="Pfam" id="PF17862">
    <property type="entry name" value="AAA_lid_3"/>
    <property type="match status" value="1"/>
</dbReference>